<dbReference type="Pfam" id="PF00083">
    <property type="entry name" value="Sugar_tr"/>
    <property type="match status" value="1"/>
</dbReference>
<reference evidence="8 9" key="1">
    <citation type="submission" date="2016-03" db="EMBL/GenBank/DDBJ databases">
        <authorList>
            <person name="Ploux O."/>
        </authorList>
    </citation>
    <scope>NUCLEOTIDE SEQUENCE [LARGE SCALE GENOMIC DNA]</scope>
    <source>
        <strain evidence="8 9">UAMH 11012</strain>
    </source>
</reference>
<feature type="transmembrane region" description="Helical" evidence="6">
    <location>
        <begin position="99"/>
        <end position="117"/>
    </location>
</feature>
<feature type="transmembrane region" description="Helical" evidence="6">
    <location>
        <begin position="445"/>
        <end position="462"/>
    </location>
</feature>
<evidence type="ECO:0000256" key="2">
    <source>
        <dbReference type="ARBA" id="ARBA00010992"/>
    </source>
</evidence>
<dbReference type="AlphaFoldDB" id="A0A1L7XID4"/>
<dbReference type="InterPro" id="IPR036259">
    <property type="entry name" value="MFS_trans_sf"/>
</dbReference>
<organism evidence="8 9">
    <name type="scientific">Phialocephala subalpina</name>
    <dbReference type="NCBI Taxonomy" id="576137"/>
    <lineage>
        <taxon>Eukaryota</taxon>
        <taxon>Fungi</taxon>
        <taxon>Dikarya</taxon>
        <taxon>Ascomycota</taxon>
        <taxon>Pezizomycotina</taxon>
        <taxon>Leotiomycetes</taxon>
        <taxon>Helotiales</taxon>
        <taxon>Mollisiaceae</taxon>
        <taxon>Phialocephala</taxon>
        <taxon>Phialocephala fortinii species complex</taxon>
    </lineage>
</organism>
<comment type="subcellular location">
    <subcellularLocation>
        <location evidence="1">Membrane</location>
        <topology evidence="1">Multi-pass membrane protein</topology>
    </subcellularLocation>
</comment>
<dbReference type="OrthoDB" id="6612291at2759"/>
<feature type="transmembrane region" description="Helical" evidence="6">
    <location>
        <begin position="188"/>
        <end position="210"/>
    </location>
</feature>
<dbReference type="PROSITE" id="PS00217">
    <property type="entry name" value="SUGAR_TRANSPORT_2"/>
    <property type="match status" value="1"/>
</dbReference>
<dbReference type="GO" id="GO:0005351">
    <property type="term" value="F:carbohydrate:proton symporter activity"/>
    <property type="evidence" value="ECO:0007669"/>
    <property type="project" value="TreeGrafter"/>
</dbReference>
<name>A0A1L7XID4_9HELO</name>
<evidence type="ECO:0000256" key="3">
    <source>
        <dbReference type="ARBA" id="ARBA00022692"/>
    </source>
</evidence>
<keyword evidence="4 6" id="KW-1133">Transmembrane helix</keyword>
<feature type="transmembrane region" description="Helical" evidence="6">
    <location>
        <begin position="416"/>
        <end position="433"/>
    </location>
</feature>
<proteinExistence type="inferred from homology"/>
<feature type="transmembrane region" description="Helical" evidence="6">
    <location>
        <begin position="123"/>
        <end position="146"/>
    </location>
</feature>
<dbReference type="PROSITE" id="PS50850">
    <property type="entry name" value="MFS"/>
    <property type="match status" value="1"/>
</dbReference>
<keyword evidence="5 6" id="KW-0472">Membrane</keyword>
<evidence type="ECO:0000259" key="7">
    <source>
        <dbReference type="PROSITE" id="PS50850"/>
    </source>
</evidence>
<accession>A0A1L7XID4</accession>
<feature type="transmembrane region" description="Helical" evidence="6">
    <location>
        <begin position="308"/>
        <end position="328"/>
    </location>
</feature>
<feature type="transmembrane region" description="Helical" evidence="6">
    <location>
        <begin position="158"/>
        <end position="176"/>
    </location>
</feature>
<dbReference type="PANTHER" id="PTHR48022:SF10">
    <property type="entry name" value="MAJOR FACILITATOR SUPERFAMILY (MFS) PROFILE DOMAIN-CONTAINING PROTEIN"/>
    <property type="match status" value="1"/>
</dbReference>
<feature type="transmembrane region" description="Helical" evidence="6">
    <location>
        <begin position="374"/>
        <end position="396"/>
    </location>
</feature>
<evidence type="ECO:0000313" key="9">
    <source>
        <dbReference type="Proteomes" id="UP000184330"/>
    </source>
</evidence>
<dbReference type="Gene3D" id="1.20.1250.20">
    <property type="entry name" value="MFS general substrate transporter like domains"/>
    <property type="match status" value="1"/>
</dbReference>
<sequence length="520" mass="57085">MEDEHQNIFVTLWKEKRIVSIAFFIAFTQFQNGFDSAAVSGFQAIPGFLAVFGYVDPSNPIGYNLSTKVQTLIQSLMQIGGLVSCLFIFKFGFSISRRLGIWIASVLSIVSISIQIGTTNIGALFVARVLLGMSNGFFSTYGIIYMSEVAPTYLRGPIIGMVSFQGSLGALIGILVDNYTEADNGRISYQLPLATMYIVPAILGLGLIFLPDTPRYYVSIDQPSLASSSIRTLRGITDETQLSSLVSEIEKGWQAEMELNSTTHLKDIFKGNDLRRTCISAGCAVAQTASGMIFLSSFSVYFFVQARIGSPFVWVMIALSIALTGNMLSFPAARFLNRRFLLLTSSVINSGLMFAMAIVYTLSKVGSPSAGKALVSLSILFTWIYCLAQGPILWALETEIPSQRLRSQTVGLSQSLNYVVSWLCSYCTPYFINPAWLNWGPKYCYVWGGSNLVLAIWVFLFVPETRGRSLEDLDGLFEARVRARKFSTYVLEGTGSEEGFSGEKAGEGKGGQNVLVEKID</sequence>
<feature type="transmembrane region" description="Helical" evidence="6">
    <location>
        <begin position="340"/>
        <end position="362"/>
    </location>
</feature>
<keyword evidence="3 6" id="KW-0812">Transmembrane</keyword>
<feature type="transmembrane region" description="Helical" evidence="6">
    <location>
        <begin position="72"/>
        <end position="92"/>
    </location>
</feature>
<feature type="domain" description="Major facilitator superfamily (MFS) profile" evidence="7">
    <location>
        <begin position="21"/>
        <end position="466"/>
    </location>
</feature>
<evidence type="ECO:0000256" key="4">
    <source>
        <dbReference type="ARBA" id="ARBA00022989"/>
    </source>
</evidence>
<keyword evidence="9" id="KW-1185">Reference proteome</keyword>
<evidence type="ECO:0000256" key="6">
    <source>
        <dbReference type="SAM" id="Phobius"/>
    </source>
</evidence>
<dbReference type="GO" id="GO:0016020">
    <property type="term" value="C:membrane"/>
    <property type="evidence" value="ECO:0007669"/>
    <property type="project" value="UniProtKB-SubCell"/>
</dbReference>
<dbReference type="FunFam" id="1.20.1250.20:FF:000078">
    <property type="entry name" value="MFS maltose transporter, putative"/>
    <property type="match status" value="1"/>
</dbReference>
<dbReference type="InterPro" id="IPR005828">
    <property type="entry name" value="MFS_sugar_transport-like"/>
</dbReference>
<dbReference type="SUPFAM" id="SSF103473">
    <property type="entry name" value="MFS general substrate transporter"/>
    <property type="match status" value="1"/>
</dbReference>
<dbReference type="Proteomes" id="UP000184330">
    <property type="component" value="Unassembled WGS sequence"/>
</dbReference>
<dbReference type="InterPro" id="IPR005829">
    <property type="entry name" value="Sugar_transporter_CS"/>
</dbReference>
<comment type="similarity">
    <text evidence="2">Belongs to the major facilitator superfamily. Sugar transporter (TC 2.A.1.1) family.</text>
</comment>
<protein>
    <submittedName>
        <fullName evidence="8">Related to transporter (Major facilitator superfamily)</fullName>
    </submittedName>
</protein>
<evidence type="ECO:0000313" key="8">
    <source>
        <dbReference type="EMBL" id="CZR64809.1"/>
    </source>
</evidence>
<evidence type="ECO:0000256" key="5">
    <source>
        <dbReference type="ARBA" id="ARBA00023136"/>
    </source>
</evidence>
<evidence type="ECO:0000256" key="1">
    <source>
        <dbReference type="ARBA" id="ARBA00004141"/>
    </source>
</evidence>
<dbReference type="EMBL" id="FJOG01000028">
    <property type="protein sequence ID" value="CZR64809.1"/>
    <property type="molecule type" value="Genomic_DNA"/>
</dbReference>
<dbReference type="InterPro" id="IPR020846">
    <property type="entry name" value="MFS_dom"/>
</dbReference>
<gene>
    <name evidence="8" type="ORF">PAC_14708</name>
</gene>
<dbReference type="PANTHER" id="PTHR48022">
    <property type="entry name" value="PLASTIDIC GLUCOSE TRANSPORTER 4"/>
    <property type="match status" value="1"/>
</dbReference>
<dbReference type="InterPro" id="IPR050360">
    <property type="entry name" value="MFS_Sugar_Transporters"/>
</dbReference>
<feature type="transmembrane region" description="Helical" evidence="6">
    <location>
        <begin position="278"/>
        <end position="302"/>
    </location>
</feature>